<keyword evidence="10" id="KW-1185">Reference proteome</keyword>
<evidence type="ECO:0000259" key="8">
    <source>
        <dbReference type="Pfam" id="PF04577"/>
    </source>
</evidence>
<name>A0A8K0MWP3_COCNU</name>
<dbReference type="PANTHER" id="PTHR20961:SF100">
    <property type="entry name" value="OS02G0331200 PROTEIN"/>
    <property type="match status" value="1"/>
</dbReference>
<feature type="compositionally biased region" description="Basic residues" evidence="6">
    <location>
        <begin position="174"/>
        <end position="184"/>
    </location>
</feature>
<keyword evidence="7" id="KW-1133">Transmembrane helix</keyword>
<dbReference type="InterPro" id="IPR007657">
    <property type="entry name" value="Glycosyltransferase_61"/>
</dbReference>
<organism evidence="9 10">
    <name type="scientific">Cocos nucifera</name>
    <name type="common">Coconut palm</name>
    <dbReference type="NCBI Taxonomy" id="13894"/>
    <lineage>
        <taxon>Eukaryota</taxon>
        <taxon>Viridiplantae</taxon>
        <taxon>Streptophyta</taxon>
        <taxon>Embryophyta</taxon>
        <taxon>Tracheophyta</taxon>
        <taxon>Spermatophyta</taxon>
        <taxon>Magnoliopsida</taxon>
        <taxon>Liliopsida</taxon>
        <taxon>Arecaceae</taxon>
        <taxon>Arecoideae</taxon>
        <taxon>Cocoseae</taxon>
        <taxon>Attaleinae</taxon>
        <taxon>Cocos</taxon>
    </lineage>
</organism>
<keyword evidence="5" id="KW-0325">Glycoprotein</keyword>
<feature type="transmembrane region" description="Helical" evidence="7">
    <location>
        <begin position="15"/>
        <end position="34"/>
    </location>
</feature>
<dbReference type="Pfam" id="PF04577">
    <property type="entry name" value="Glyco_transf_61"/>
    <property type="match status" value="1"/>
</dbReference>
<dbReference type="OrthoDB" id="529273at2759"/>
<accession>A0A8K0MWP3</accession>
<feature type="compositionally biased region" description="Pro residues" evidence="6">
    <location>
        <begin position="152"/>
        <end position="169"/>
    </location>
</feature>
<dbReference type="AlphaFoldDB" id="A0A8K0MWP3"/>
<feature type="compositionally biased region" description="Acidic residues" evidence="6">
    <location>
        <begin position="244"/>
        <end position="253"/>
    </location>
</feature>
<comment type="subcellular location">
    <subcellularLocation>
        <location evidence="1">Golgi apparatus membrane</location>
        <topology evidence="1">Single-pass type II membrane protein</topology>
    </subcellularLocation>
</comment>
<keyword evidence="4" id="KW-0808">Transferase</keyword>
<evidence type="ECO:0000256" key="2">
    <source>
        <dbReference type="ARBA" id="ARBA00004881"/>
    </source>
</evidence>
<evidence type="ECO:0000313" key="10">
    <source>
        <dbReference type="Proteomes" id="UP000797356"/>
    </source>
</evidence>
<feature type="region of interest" description="Disordered" evidence="6">
    <location>
        <begin position="233"/>
        <end position="256"/>
    </location>
</feature>
<gene>
    <name evidence="9" type="ORF">COCNU_02G005560</name>
</gene>
<dbReference type="InterPro" id="IPR049625">
    <property type="entry name" value="Glyco_transf_61_cat"/>
</dbReference>
<keyword evidence="7" id="KW-0812">Transmembrane</keyword>
<comment type="pathway">
    <text evidence="2">Glycan metabolism.</text>
</comment>
<dbReference type="PANTHER" id="PTHR20961">
    <property type="entry name" value="GLYCOSYLTRANSFERASE"/>
    <property type="match status" value="1"/>
</dbReference>
<evidence type="ECO:0000256" key="6">
    <source>
        <dbReference type="SAM" id="MobiDB-lite"/>
    </source>
</evidence>
<comment type="caution">
    <text evidence="9">The sequence shown here is derived from an EMBL/GenBank/DDBJ whole genome shotgun (WGS) entry which is preliminary data.</text>
</comment>
<evidence type="ECO:0000256" key="7">
    <source>
        <dbReference type="SAM" id="Phobius"/>
    </source>
</evidence>
<reference evidence="9" key="2">
    <citation type="submission" date="2019-07" db="EMBL/GenBank/DDBJ databases">
        <authorList>
            <person name="Yang Y."/>
            <person name="Bocs S."/>
            <person name="Baudouin L."/>
        </authorList>
    </citation>
    <scope>NUCLEOTIDE SEQUENCE</scope>
    <source>
        <tissue evidence="9">Spear leaf of Hainan Tall coconut</tissue>
    </source>
</reference>
<dbReference type="GO" id="GO:0000139">
    <property type="term" value="C:Golgi membrane"/>
    <property type="evidence" value="ECO:0007669"/>
    <property type="project" value="UniProtKB-SubCell"/>
</dbReference>
<dbReference type="Proteomes" id="UP000797356">
    <property type="component" value="Chromosome 2"/>
</dbReference>
<feature type="domain" description="Glycosyltransferase 61 catalytic" evidence="8">
    <location>
        <begin position="437"/>
        <end position="548"/>
    </location>
</feature>
<evidence type="ECO:0000256" key="5">
    <source>
        <dbReference type="ARBA" id="ARBA00023180"/>
    </source>
</evidence>
<evidence type="ECO:0000313" key="9">
    <source>
        <dbReference type="EMBL" id="KAG1330588.1"/>
    </source>
</evidence>
<dbReference type="EMBL" id="CM017873">
    <property type="protein sequence ID" value="KAG1330588.1"/>
    <property type="molecule type" value="Genomic_DNA"/>
</dbReference>
<sequence>MFDKNVEWETKSKTLPYVTKVLFCLLVACVFRLIKTLLVKVLASSFHVGTYFDRIQESLFNQYVIETLSGPPLVELQNAQYEEDRMVAEVQKLQNAGVTIPSDLQAAALPSKSGRVIEGSGRGLMRRSMQMGKSIKLSRSMSRKEHACSAAPPTPPLPHPPPFSAPRPAPASWNRRRLGRRRRQEVRPVPPLRPAQVDWTLVCRGSFTRFSKRRIGNSQVSLKLMAPTQTNLKMVTDGNGEPTPPEEEDDEENSTVVQMGKPICYETSKRSDTCEAEGDIRVHGSSRTVFIHPTSLKEERKMKPYARKNDPVASANVKEWSLKPLASHQPPPECTKNHSVPAMILSVGGFTGNLFHDFIDVLVPLFISSHQFHGEVQFLMSDFKSWWVDKFISIFQQLSNYEIIDVDSDQGSVRCFPRMIMGPSFHKVLGVDSSRSPMGYSIVDFKAVLRKAYGLERATVTPPQDEWDIRRRPRLLIISRKKTRKFLNEKGMVDMAMSLGFEVRIGQADMNTDVSKFARLVNSADVMIGVHGAGLTNMVFLPAGAVVIQVVPMGGLDWLVKETFEDPAEELQLKYLEYRIQADESTLSEQYPRDHPVLANPSKIRGQGWDALKSVYLDNQDVRPHLGRLRNTLMEALKHLPHKRIG</sequence>
<protein>
    <submittedName>
        <fullName evidence="9">Putative alpha-1,3-arabinosyltransferase XAT3</fullName>
    </submittedName>
</protein>
<reference evidence="9" key="1">
    <citation type="journal article" date="2017" name="Gigascience">
        <title>The genome draft of coconut (Cocos nucifera).</title>
        <authorList>
            <person name="Xiao Y."/>
            <person name="Xu P."/>
            <person name="Fan H."/>
            <person name="Baudouin L."/>
            <person name="Xia W."/>
            <person name="Bocs S."/>
            <person name="Xu J."/>
            <person name="Li Q."/>
            <person name="Guo A."/>
            <person name="Zhou L."/>
            <person name="Li J."/>
            <person name="Wu Y."/>
            <person name="Ma Z."/>
            <person name="Armero A."/>
            <person name="Issali A.E."/>
            <person name="Liu N."/>
            <person name="Peng M."/>
            <person name="Yang Y."/>
        </authorList>
    </citation>
    <scope>NUCLEOTIDE SEQUENCE</scope>
    <source>
        <tissue evidence="9">Spear leaf of Hainan Tall coconut</tissue>
    </source>
</reference>
<proteinExistence type="predicted"/>
<evidence type="ECO:0000256" key="3">
    <source>
        <dbReference type="ARBA" id="ARBA00022676"/>
    </source>
</evidence>
<evidence type="ECO:0000256" key="4">
    <source>
        <dbReference type="ARBA" id="ARBA00022679"/>
    </source>
</evidence>
<keyword evidence="3" id="KW-0328">Glycosyltransferase</keyword>
<dbReference type="GO" id="GO:0016763">
    <property type="term" value="F:pentosyltransferase activity"/>
    <property type="evidence" value="ECO:0007669"/>
    <property type="project" value="UniProtKB-ARBA"/>
</dbReference>
<evidence type="ECO:0000256" key="1">
    <source>
        <dbReference type="ARBA" id="ARBA00004323"/>
    </source>
</evidence>
<keyword evidence="7" id="KW-0472">Membrane</keyword>
<feature type="region of interest" description="Disordered" evidence="6">
    <location>
        <begin position="141"/>
        <end position="187"/>
    </location>
</feature>